<evidence type="ECO:0000256" key="2">
    <source>
        <dbReference type="ARBA" id="ARBA00023125"/>
    </source>
</evidence>
<dbReference type="SMART" id="SM00871">
    <property type="entry name" value="AraC_E_bind"/>
    <property type="match status" value="1"/>
</dbReference>
<dbReference type="Pfam" id="PF12833">
    <property type="entry name" value="HTH_18"/>
    <property type="match status" value="1"/>
</dbReference>
<dbReference type="InterPro" id="IPR009057">
    <property type="entry name" value="Homeodomain-like_sf"/>
</dbReference>
<dbReference type="Gene3D" id="3.20.80.10">
    <property type="entry name" value="Regulatory factor, effector binding domain"/>
    <property type="match status" value="1"/>
</dbReference>
<evidence type="ECO:0000313" key="6">
    <source>
        <dbReference type="Proteomes" id="UP000593892"/>
    </source>
</evidence>
<keyword evidence="6" id="KW-1185">Reference proteome</keyword>
<dbReference type="Gene3D" id="1.10.10.60">
    <property type="entry name" value="Homeodomain-like"/>
    <property type="match status" value="2"/>
</dbReference>
<sequence length="315" mass="35067">MSAGVSESTRREYAARMNRVVDHIQAHLDEPLDLERLAAVACFSPFHFHRLFSAWMGETLQSFVHRLRLERAAQLLVFDRLRGISGIALECGFSSASTFARAFKSAYGVSAGEWRNRKICQTNSNPGEAEGAVSLGFSKLPGPSGRHQENPMTTAILDVHVRRLAPFTIAYLRHIGPYKGDTDLFRRLFGKLFAWAGPRGLMPPGFRYLSLFQDNPNLTPAAKQRLEVALIVPSGTAPGGEVGIRKVEGGLYATAQVRVRLEDYAAQWDALVADWLPASGYQPDHRTAMEFYLNNPDTDPEGRYHIEICLPVRPL</sequence>
<evidence type="ECO:0000256" key="1">
    <source>
        <dbReference type="ARBA" id="ARBA00023015"/>
    </source>
</evidence>
<dbReference type="PROSITE" id="PS01124">
    <property type="entry name" value="HTH_ARAC_FAMILY_2"/>
    <property type="match status" value="1"/>
</dbReference>
<reference evidence="5 6" key="1">
    <citation type="submission" date="2020-10" db="EMBL/GenBank/DDBJ databases">
        <title>Complete genome sequence of Paludibaculum fermentans P105T, a facultatively anaerobic acidobacterium capable of dissimilatory Fe(III) reduction.</title>
        <authorList>
            <person name="Dedysh S.N."/>
            <person name="Beletsky A.V."/>
            <person name="Kulichevskaya I.S."/>
            <person name="Mardanov A.V."/>
            <person name="Ravin N.V."/>
        </authorList>
    </citation>
    <scope>NUCLEOTIDE SEQUENCE [LARGE SCALE GENOMIC DNA]</scope>
    <source>
        <strain evidence="5 6">P105</strain>
    </source>
</reference>
<evidence type="ECO:0000313" key="5">
    <source>
        <dbReference type="EMBL" id="QOY88765.1"/>
    </source>
</evidence>
<dbReference type="PRINTS" id="PR00032">
    <property type="entry name" value="HTHARAC"/>
</dbReference>
<dbReference type="InterPro" id="IPR020449">
    <property type="entry name" value="Tscrpt_reg_AraC-type_HTH"/>
</dbReference>
<evidence type="ECO:0000259" key="4">
    <source>
        <dbReference type="PROSITE" id="PS01124"/>
    </source>
</evidence>
<dbReference type="KEGG" id="pfer:IRI77_02025"/>
<dbReference type="RefSeq" id="WP_194450427.1">
    <property type="nucleotide sequence ID" value="NZ_CP063849.1"/>
</dbReference>
<dbReference type="Pfam" id="PF06445">
    <property type="entry name" value="GyrI-like"/>
    <property type="match status" value="1"/>
</dbReference>
<keyword evidence="3" id="KW-0804">Transcription</keyword>
<dbReference type="EMBL" id="CP063849">
    <property type="protein sequence ID" value="QOY88765.1"/>
    <property type="molecule type" value="Genomic_DNA"/>
</dbReference>
<proteinExistence type="predicted"/>
<dbReference type="PROSITE" id="PS00041">
    <property type="entry name" value="HTH_ARAC_FAMILY_1"/>
    <property type="match status" value="1"/>
</dbReference>
<dbReference type="InterPro" id="IPR010499">
    <property type="entry name" value="AraC_E-bd"/>
</dbReference>
<dbReference type="SUPFAM" id="SSF55136">
    <property type="entry name" value="Probable bacterial effector-binding domain"/>
    <property type="match status" value="1"/>
</dbReference>
<evidence type="ECO:0000256" key="3">
    <source>
        <dbReference type="ARBA" id="ARBA00023163"/>
    </source>
</evidence>
<dbReference type="InterPro" id="IPR050908">
    <property type="entry name" value="SmbC-like"/>
</dbReference>
<name>A0A7S7SM65_PALFE</name>
<dbReference type="InterPro" id="IPR029442">
    <property type="entry name" value="GyrI-like"/>
</dbReference>
<dbReference type="AlphaFoldDB" id="A0A7S7SM65"/>
<keyword evidence="1" id="KW-0805">Transcription regulation</keyword>
<feature type="domain" description="HTH araC/xylS-type" evidence="4">
    <location>
        <begin position="18"/>
        <end position="117"/>
    </location>
</feature>
<dbReference type="InterPro" id="IPR018062">
    <property type="entry name" value="HTH_AraC-typ_CS"/>
</dbReference>
<dbReference type="SMART" id="SM00342">
    <property type="entry name" value="HTH_ARAC"/>
    <property type="match status" value="1"/>
</dbReference>
<dbReference type="GO" id="GO:0003700">
    <property type="term" value="F:DNA-binding transcription factor activity"/>
    <property type="evidence" value="ECO:0007669"/>
    <property type="project" value="InterPro"/>
</dbReference>
<dbReference type="PANTHER" id="PTHR40055:SF1">
    <property type="entry name" value="TRANSCRIPTIONAL REGULATOR YGIV-RELATED"/>
    <property type="match status" value="1"/>
</dbReference>
<accession>A0A7S7SM65</accession>
<gene>
    <name evidence="5" type="ORF">IRI77_02025</name>
</gene>
<dbReference type="PANTHER" id="PTHR40055">
    <property type="entry name" value="TRANSCRIPTIONAL REGULATOR YGIV-RELATED"/>
    <property type="match status" value="1"/>
</dbReference>
<protein>
    <submittedName>
        <fullName evidence="5">AraC family transcriptional regulator</fullName>
    </submittedName>
</protein>
<keyword evidence="2" id="KW-0238">DNA-binding</keyword>
<organism evidence="5 6">
    <name type="scientific">Paludibaculum fermentans</name>
    <dbReference type="NCBI Taxonomy" id="1473598"/>
    <lineage>
        <taxon>Bacteria</taxon>
        <taxon>Pseudomonadati</taxon>
        <taxon>Acidobacteriota</taxon>
        <taxon>Terriglobia</taxon>
        <taxon>Bryobacterales</taxon>
        <taxon>Bryobacteraceae</taxon>
        <taxon>Paludibaculum</taxon>
    </lineage>
</organism>
<dbReference type="GO" id="GO:0043565">
    <property type="term" value="F:sequence-specific DNA binding"/>
    <property type="evidence" value="ECO:0007669"/>
    <property type="project" value="InterPro"/>
</dbReference>
<dbReference type="SUPFAM" id="SSF46689">
    <property type="entry name" value="Homeodomain-like"/>
    <property type="match status" value="2"/>
</dbReference>
<dbReference type="InterPro" id="IPR011256">
    <property type="entry name" value="Reg_factor_effector_dom_sf"/>
</dbReference>
<dbReference type="Proteomes" id="UP000593892">
    <property type="component" value="Chromosome"/>
</dbReference>
<dbReference type="InterPro" id="IPR018060">
    <property type="entry name" value="HTH_AraC"/>
</dbReference>